<accession>A0A317L4A2</accession>
<keyword evidence="3" id="KW-1185">Reference proteome</keyword>
<feature type="transmembrane region" description="Helical" evidence="1">
    <location>
        <begin position="55"/>
        <end position="77"/>
    </location>
</feature>
<comment type="caution">
    <text evidence="2">The sequence shown here is derived from an EMBL/GenBank/DDBJ whole genome shotgun (WGS) entry which is preliminary data.</text>
</comment>
<evidence type="ECO:0008006" key="4">
    <source>
        <dbReference type="Google" id="ProtNLM"/>
    </source>
</evidence>
<dbReference type="OrthoDB" id="9784784at2"/>
<dbReference type="AlphaFoldDB" id="A0A317L4A2"/>
<sequence>MVNLMKLEMRRVNIRNVWISFLSINAGIIGILLLFEIDPEITKEFYTSYDDVFFFLELMVAAAFVIYASVLLSQLIVEEFRDKTVSVLFMYPVNRKKLLFAKLMVVSMLTFLFIVSSGIIVFTGFYWINEINSYILEPLSSQFLREKIIHLIVMAIACAGMSLIPLAFGMIKYSVQATITSSILIIAILSSSVGNGTNLFSFIGVPIFLGMIGFMIAAMVISKSVRKDF</sequence>
<organism evidence="2 3">
    <name type="scientific">Gracilibacillus dipsosauri</name>
    <dbReference type="NCBI Taxonomy" id="178340"/>
    <lineage>
        <taxon>Bacteria</taxon>
        <taxon>Bacillati</taxon>
        <taxon>Bacillota</taxon>
        <taxon>Bacilli</taxon>
        <taxon>Bacillales</taxon>
        <taxon>Bacillaceae</taxon>
        <taxon>Gracilibacillus</taxon>
    </lineage>
</organism>
<feature type="transmembrane region" description="Helical" evidence="1">
    <location>
        <begin position="175"/>
        <end position="193"/>
    </location>
</feature>
<reference evidence="2 3" key="1">
    <citation type="submission" date="2018-05" db="EMBL/GenBank/DDBJ databases">
        <title>Genomic analysis of Gracilibacillus dipsosauri DD1 reveals novel features of a salt-tolerant amylase.</title>
        <authorList>
            <person name="Deutch C.E."/>
            <person name="Yang S."/>
        </authorList>
    </citation>
    <scope>NUCLEOTIDE SEQUENCE [LARGE SCALE GENOMIC DNA]</scope>
    <source>
        <strain evidence="2 3">DD1</strain>
    </source>
</reference>
<keyword evidence="1" id="KW-1133">Transmembrane helix</keyword>
<keyword evidence="1" id="KW-0812">Transmembrane</keyword>
<evidence type="ECO:0000256" key="1">
    <source>
        <dbReference type="SAM" id="Phobius"/>
    </source>
</evidence>
<evidence type="ECO:0000313" key="3">
    <source>
        <dbReference type="Proteomes" id="UP000245624"/>
    </source>
</evidence>
<evidence type="ECO:0000313" key="2">
    <source>
        <dbReference type="EMBL" id="PWU69800.1"/>
    </source>
</evidence>
<protein>
    <recommendedName>
        <fullName evidence="4">ABC transporter permease</fullName>
    </recommendedName>
</protein>
<dbReference type="Pfam" id="PF12730">
    <property type="entry name" value="ABC2_membrane_4"/>
    <property type="match status" value="1"/>
</dbReference>
<gene>
    <name evidence="2" type="ORF">DLJ74_02390</name>
</gene>
<name>A0A317L4A2_9BACI</name>
<dbReference type="Proteomes" id="UP000245624">
    <property type="component" value="Unassembled WGS sequence"/>
</dbReference>
<feature type="transmembrane region" description="Helical" evidence="1">
    <location>
        <begin position="148"/>
        <end position="168"/>
    </location>
</feature>
<feature type="transmembrane region" description="Helical" evidence="1">
    <location>
        <begin position="199"/>
        <end position="221"/>
    </location>
</feature>
<dbReference type="RefSeq" id="WP_054860069.1">
    <property type="nucleotide sequence ID" value="NZ_QGTD01000004.1"/>
</dbReference>
<dbReference type="EMBL" id="QGTD01000004">
    <property type="protein sequence ID" value="PWU69800.1"/>
    <property type="molecule type" value="Genomic_DNA"/>
</dbReference>
<feature type="transmembrane region" description="Helical" evidence="1">
    <location>
        <begin position="98"/>
        <end position="128"/>
    </location>
</feature>
<feature type="transmembrane region" description="Helical" evidence="1">
    <location>
        <begin position="12"/>
        <end position="35"/>
    </location>
</feature>
<keyword evidence="1" id="KW-0472">Membrane</keyword>
<proteinExistence type="predicted"/>